<dbReference type="InterPro" id="IPR013758">
    <property type="entry name" value="Topo_IIA_A/C_ab"/>
</dbReference>
<dbReference type="AlphaFoldDB" id="A0A517PG32"/>
<sequence length="804" mass="89926">MAKRKSASNGAENGTNGNASVETDRIEYVPISEVTRRRYLNYAMSVITSRALPDVRDGLKPVQRRILYVMYHDLRLVANAKPRKCAKICGDTTGNYHPHGDASVYDALVRLAQDFNLRNPLVNGQGNFGSIMGLPAAAARYTEARLTGIAEHLMNELRYQTVEMRPNYDGTRNEPVVLPARFPNLLVNGVHGIAVGMATNIPPHNLGEVVKACTHLIHHPDATVAQLMKYIKGPDFPLGGRIVTDKRSLTNVYKDGRGPIKIRGEWKIDTDKKASSKNAQRLIVYSVPYAVETGSLLSEIGGIVESRKLPQLLDVADETDDKNGLKIVLEIKPDADPETVMAFLYKHTHLEQNFAVNLTCLVPDDSDVLIPHRCDLREMLQYFLDFRFITVRRRFEYQLEQLERRIHILEGFEIIFNGLDKALKLIRASNGKQDAAQKLMAEFPLDEIQTMAILELQLYRISKLEINTIREELEEKRAEADRIRKILASDKRLWKVVETELKELGEEFPEKRQTKLGSSDEITEFDPQAYIVKENTNVVVTREGWIKRVGRLQTKGDTRELAKTRVREGDSVLDVAPGSTLDHVVFFSSDGVAYTLPIEQVPASSGYGEPLSKHARMGDGASLVAAITTDARFTPEDKATKKEPIPTPHLLIVTEKGQIMRISFSLFRQASTKAGRKFCRLGKDDRVVYAGLVDEAETMFIATKDARVLHCEIEEAALLSNPGKGVKGIKLEKGDSVMGALQLTRPSDCLRVINTSGKKMTFGQMKYGVTSRGGKGVKTSQRSGFAEILYPPIEVVDWDEIEQE</sequence>
<evidence type="ECO:0000256" key="5">
    <source>
        <dbReference type="ARBA" id="ARBA00023125"/>
    </source>
</evidence>
<keyword evidence="11" id="KW-1185">Reference proteome</keyword>
<dbReference type="InterPro" id="IPR013757">
    <property type="entry name" value="Topo_IIA_A_a_sf"/>
</dbReference>
<dbReference type="GO" id="GO:0009330">
    <property type="term" value="C:DNA topoisomerase type II (double strand cut, ATP-hydrolyzing) complex"/>
    <property type="evidence" value="ECO:0007669"/>
    <property type="project" value="TreeGrafter"/>
</dbReference>
<keyword evidence="8" id="KW-0175">Coiled coil</keyword>
<evidence type="ECO:0000256" key="4">
    <source>
        <dbReference type="ARBA" id="ARBA00023029"/>
    </source>
</evidence>
<feature type="coiled-coil region" evidence="8">
    <location>
        <begin position="459"/>
        <end position="490"/>
    </location>
</feature>
<dbReference type="Gene3D" id="3.90.199.10">
    <property type="entry name" value="Topoisomerase II, domain 5"/>
    <property type="match status" value="1"/>
</dbReference>
<dbReference type="InterPro" id="IPR050220">
    <property type="entry name" value="Type_II_DNA_Topoisomerases"/>
</dbReference>
<accession>A0A517PG32</accession>
<dbReference type="OrthoDB" id="9806486at2"/>
<dbReference type="PROSITE" id="PS52040">
    <property type="entry name" value="TOPO_IIA"/>
    <property type="match status" value="1"/>
</dbReference>
<dbReference type="SMART" id="SM00434">
    <property type="entry name" value="TOP4c"/>
    <property type="match status" value="1"/>
</dbReference>
<evidence type="ECO:0000313" key="11">
    <source>
        <dbReference type="Proteomes" id="UP000320421"/>
    </source>
</evidence>
<dbReference type="Pfam" id="PF00521">
    <property type="entry name" value="DNA_topoisoIV"/>
    <property type="match status" value="1"/>
</dbReference>
<feature type="active site" description="O-(5'-phospho-DNA)-tyrosine intermediate" evidence="7">
    <location>
        <position position="141"/>
    </location>
</feature>
<keyword evidence="6 7" id="KW-0413">Isomerase</keyword>
<comment type="catalytic activity">
    <reaction evidence="1 7">
        <text>ATP-dependent breakage, passage and rejoining of double-stranded DNA.</text>
        <dbReference type="EC" id="5.6.2.2"/>
    </reaction>
</comment>
<protein>
    <recommendedName>
        <fullName evidence="3">DNA topoisomerase (ATP-hydrolyzing)</fullName>
        <ecNumber evidence="3">5.6.2.2</ecNumber>
    </recommendedName>
</protein>
<dbReference type="RefSeq" id="WP_145179790.1">
    <property type="nucleotide sequence ID" value="NZ_CP036266.1"/>
</dbReference>
<proteinExistence type="inferred from homology"/>
<feature type="domain" description="Topo IIA-type catalytic" evidence="9">
    <location>
        <begin position="52"/>
        <end position="530"/>
    </location>
</feature>
<dbReference type="Gene3D" id="1.10.268.10">
    <property type="entry name" value="Topoisomerase, domain 3"/>
    <property type="match status" value="1"/>
</dbReference>
<dbReference type="GO" id="GO:0005524">
    <property type="term" value="F:ATP binding"/>
    <property type="evidence" value="ECO:0007669"/>
    <property type="project" value="InterPro"/>
</dbReference>
<evidence type="ECO:0000256" key="6">
    <source>
        <dbReference type="ARBA" id="ARBA00023235"/>
    </source>
</evidence>
<dbReference type="GO" id="GO:0003918">
    <property type="term" value="F:DNA topoisomerase type II (double strand cut, ATP-hydrolyzing) activity"/>
    <property type="evidence" value="ECO:0007669"/>
    <property type="project" value="UniProtKB-EC"/>
</dbReference>
<dbReference type="InterPro" id="IPR002205">
    <property type="entry name" value="Topo_IIA_dom_A"/>
</dbReference>
<dbReference type="PANTHER" id="PTHR43493:SF5">
    <property type="entry name" value="DNA GYRASE SUBUNIT A, CHLOROPLASTIC_MITOCHONDRIAL"/>
    <property type="match status" value="1"/>
</dbReference>
<dbReference type="Proteomes" id="UP000320421">
    <property type="component" value="Chromosome"/>
</dbReference>
<evidence type="ECO:0000256" key="8">
    <source>
        <dbReference type="SAM" id="Coils"/>
    </source>
</evidence>
<evidence type="ECO:0000256" key="2">
    <source>
        <dbReference type="ARBA" id="ARBA00008263"/>
    </source>
</evidence>
<evidence type="ECO:0000256" key="7">
    <source>
        <dbReference type="PROSITE-ProRule" id="PRU01384"/>
    </source>
</evidence>
<dbReference type="Gene3D" id="2.120.10.90">
    <property type="entry name" value="DNA gyrase/topoisomerase IV, subunit A, C-terminal"/>
    <property type="match status" value="1"/>
</dbReference>
<organism evidence="10 11">
    <name type="scientific">Gimesia chilikensis</name>
    <dbReference type="NCBI Taxonomy" id="2605989"/>
    <lineage>
        <taxon>Bacteria</taxon>
        <taxon>Pseudomonadati</taxon>
        <taxon>Planctomycetota</taxon>
        <taxon>Planctomycetia</taxon>
        <taxon>Planctomycetales</taxon>
        <taxon>Planctomycetaceae</taxon>
        <taxon>Gimesia</taxon>
    </lineage>
</organism>
<dbReference type="GO" id="GO:0003677">
    <property type="term" value="F:DNA binding"/>
    <property type="evidence" value="ECO:0007669"/>
    <property type="project" value="UniProtKB-UniRule"/>
</dbReference>
<keyword evidence="4 7" id="KW-0799">Topoisomerase</keyword>
<dbReference type="InterPro" id="IPR006691">
    <property type="entry name" value="GyrA/parC_rep"/>
</dbReference>
<keyword evidence="5 7" id="KW-0238">DNA-binding</keyword>
<dbReference type="NCBIfam" id="NF004044">
    <property type="entry name" value="PRK05561.1"/>
    <property type="match status" value="1"/>
</dbReference>
<dbReference type="Gene3D" id="3.30.1360.40">
    <property type="match status" value="1"/>
</dbReference>
<dbReference type="EMBL" id="CP036266">
    <property type="protein sequence ID" value="QDT18347.1"/>
    <property type="molecule type" value="Genomic_DNA"/>
</dbReference>
<dbReference type="InterPro" id="IPR013760">
    <property type="entry name" value="Topo_IIA-like_dom_sf"/>
</dbReference>
<name>A0A517PG32_9PLAN</name>
<gene>
    <name evidence="10" type="primary">gyrA_1</name>
    <name evidence="10" type="ORF">HG66A1_01060</name>
</gene>
<dbReference type="GO" id="GO:0006265">
    <property type="term" value="P:DNA topological change"/>
    <property type="evidence" value="ECO:0007669"/>
    <property type="project" value="UniProtKB-UniRule"/>
</dbReference>
<evidence type="ECO:0000256" key="3">
    <source>
        <dbReference type="ARBA" id="ARBA00012895"/>
    </source>
</evidence>
<dbReference type="GO" id="GO:0005737">
    <property type="term" value="C:cytoplasm"/>
    <property type="evidence" value="ECO:0007669"/>
    <property type="project" value="TreeGrafter"/>
</dbReference>
<dbReference type="CDD" id="cd00187">
    <property type="entry name" value="TOP4c"/>
    <property type="match status" value="1"/>
</dbReference>
<evidence type="ECO:0000313" key="10">
    <source>
        <dbReference type="EMBL" id="QDT18347.1"/>
    </source>
</evidence>
<dbReference type="EC" id="5.6.2.2" evidence="3"/>
<dbReference type="PANTHER" id="PTHR43493">
    <property type="entry name" value="DNA GYRASE/TOPOISOMERASE SUBUNIT A"/>
    <property type="match status" value="1"/>
</dbReference>
<reference evidence="10 11" key="1">
    <citation type="submission" date="2019-02" db="EMBL/GenBank/DDBJ databases">
        <title>Deep-cultivation of Planctomycetes and their phenomic and genomic characterization uncovers novel biology.</title>
        <authorList>
            <person name="Wiegand S."/>
            <person name="Jogler M."/>
            <person name="Boedeker C."/>
            <person name="Pinto D."/>
            <person name="Vollmers J."/>
            <person name="Rivas-Marin E."/>
            <person name="Kohn T."/>
            <person name="Peeters S.H."/>
            <person name="Heuer A."/>
            <person name="Rast P."/>
            <person name="Oberbeckmann S."/>
            <person name="Bunk B."/>
            <person name="Jeske O."/>
            <person name="Meyerdierks A."/>
            <person name="Storesund J.E."/>
            <person name="Kallscheuer N."/>
            <person name="Luecker S."/>
            <person name="Lage O.M."/>
            <person name="Pohl T."/>
            <person name="Merkel B.J."/>
            <person name="Hornburger P."/>
            <person name="Mueller R.-W."/>
            <person name="Bruemmer F."/>
            <person name="Labrenz M."/>
            <person name="Spormann A.M."/>
            <person name="Op den Camp H."/>
            <person name="Overmann J."/>
            <person name="Amann R."/>
            <person name="Jetten M.S.M."/>
            <person name="Mascher T."/>
            <person name="Medema M.H."/>
            <person name="Devos D.P."/>
            <person name="Kaster A.-K."/>
            <person name="Ovreas L."/>
            <person name="Rohde M."/>
            <person name="Galperin M.Y."/>
            <person name="Jogler C."/>
        </authorList>
    </citation>
    <scope>NUCLEOTIDE SEQUENCE [LARGE SCALE GENOMIC DNA]</scope>
    <source>
        <strain evidence="10 11">HG66A1</strain>
    </source>
</reference>
<dbReference type="InterPro" id="IPR035516">
    <property type="entry name" value="Gyrase/topoIV_suA_C"/>
</dbReference>
<dbReference type="SUPFAM" id="SSF101904">
    <property type="entry name" value="GyrA/ParC C-terminal domain-like"/>
    <property type="match status" value="1"/>
</dbReference>
<evidence type="ECO:0000259" key="9">
    <source>
        <dbReference type="PROSITE" id="PS52040"/>
    </source>
</evidence>
<dbReference type="SUPFAM" id="SSF56719">
    <property type="entry name" value="Type II DNA topoisomerase"/>
    <property type="match status" value="1"/>
</dbReference>
<comment type="similarity">
    <text evidence="2">Belongs to the type II topoisomerase GyrA/ParC subunit family.</text>
</comment>
<evidence type="ECO:0000256" key="1">
    <source>
        <dbReference type="ARBA" id="ARBA00000185"/>
    </source>
</evidence>
<dbReference type="Pfam" id="PF03989">
    <property type="entry name" value="DNA_gyraseA_C"/>
    <property type="match status" value="3"/>
</dbReference>